<evidence type="ECO:0000256" key="5">
    <source>
        <dbReference type="ARBA" id="ARBA00023002"/>
    </source>
</evidence>
<evidence type="ECO:0000256" key="7">
    <source>
        <dbReference type="ARBA" id="ARBA00023014"/>
    </source>
</evidence>
<keyword evidence="7" id="KW-0411">Iron-sulfur</keyword>
<dbReference type="Proteomes" id="UP000820669">
    <property type="component" value="Unassembled WGS sequence"/>
</dbReference>
<keyword evidence="3" id="KW-0479">Metal-binding</keyword>
<keyword evidence="8" id="KW-0520">NAD</keyword>
<feature type="domain" description="Rieske" evidence="9">
    <location>
        <begin position="50"/>
        <end position="132"/>
    </location>
</feature>
<dbReference type="InterPro" id="IPR036922">
    <property type="entry name" value="Rieske_2Fe-2S_sf"/>
</dbReference>
<evidence type="ECO:0000256" key="8">
    <source>
        <dbReference type="ARBA" id="ARBA00023027"/>
    </source>
</evidence>
<name>A0ABX1S908_9PSEU</name>
<dbReference type="InterPro" id="IPR017941">
    <property type="entry name" value="Rieske_2Fe-2S"/>
</dbReference>
<dbReference type="Pfam" id="PF00848">
    <property type="entry name" value="Ring_hydroxyl_A"/>
    <property type="match status" value="1"/>
</dbReference>
<comment type="similarity">
    <text evidence="1">Belongs to the bacterial ring-hydroxylating dioxygenase alpha subunit family.</text>
</comment>
<dbReference type="RefSeq" id="WP_169380811.1">
    <property type="nucleotide sequence ID" value="NZ_JAAXLA010000011.1"/>
</dbReference>
<dbReference type="Pfam" id="PF00355">
    <property type="entry name" value="Rieske"/>
    <property type="match status" value="1"/>
</dbReference>
<evidence type="ECO:0000256" key="3">
    <source>
        <dbReference type="ARBA" id="ARBA00022723"/>
    </source>
</evidence>
<protein>
    <submittedName>
        <fullName evidence="10">Rieske 2Fe-2S domain-containing protein</fullName>
    </submittedName>
</protein>
<organism evidence="10 11">
    <name type="scientific">Pseudonocardia acidicola</name>
    <dbReference type="NCBI Taxonomy" id="2724939"/>
    <lineage>
        <taxon>Bacteria</taxon>
        <taxon>Bacillati</taxon>
        <taxon>Actinomycetota</taxon>
        <taxon>Actinomycetes</taxon>
        <taxon>Pseudonocardiales</taxon>
        <taxon>Pseudonocardiaceae</taxon>
        <taxon>Pseudonocardia</taxon>
    </lineage>
</organism>
<dbReference type="Gene3D" id="3.90.380.10">
    <property type="entry name" value="Naphthalene 1,2-dioxygenase Alpha Subunit, Chain A, domain 1"/>
    <property type="match status" value="1"/>
</dbReference>
<keyword evidence="4" id="KW-0223">Dioxygenase</keyword>
<dbReference type="PRINTS" id="PR00090">
    <property type="entry name" value="RNGDIOXGNASE"/>
</dbReference>
<dbReference type="SUPFAM" id="SSF55961">
    <property type="entry name" value="Bet v1-like"/>
    <property type="match status" value="1"/>
</dbReference>
<keyword evidence="5" id="KW-0560">Oxidoreductase</keyword>
<evidence type="ECO:0000313" key="10">
    <source>
        <dbReference type="EMBL" id="NMH97367.1"/>
    </source>
</evidence>
<dbReference type="InterPro" id="IPR001663">
    <property type="entry name" value="Rng_hydr_dOase-A"/>
</dbReference>
<dbReference type="PROSITE" id="PS51296">
    <property type="entry name" value="RIESKE"/>
    <property type="match status" value="1"/>
</dbReference>
<keyword evidence="11" id="KW-1185">Reference proteome</keyword>
<dbReference type="PANTHER" id="PTHR43756">
    <property type="entry name" value="CHOLINE MONOOXYGENASE, CHLOROPLASTIC"/>
    <property type="match status" value="1"/>
</dbReference>
<evidence type="ECO:0000259" key="9">
    <source>
        <dbReference type="PROSITE" id="PS51296"/>
    </source>
</evidence>
<keyword evidence="2" id="KW-0001">2Fe-2S</keyword>
<gene>
    <name evidence="10" type="ORF">HF526_08585</name>
</gene>
<evidence type="ECO:0000313" key="11">
    <source>
        <dbReference type="Proteomes" id="UP000820669"/>
    </source>
</evidence>
<dbReference type="InterPro" id="IPR015879">
    <property type="entry name" value="Ring_hydroxy_dOase_asu_C_dom"/>
</dbReference>
<dbReference type="PANTHER" id="PTHR43756:SF1">
    <property type="entry name" value="3-PHENYLPROPIONATE_CINNAMIC ACID DIOXYGENASE SUBUNIT ALPHA"/>
    <property type="match status" value="1"/>
</dbReference>
<dbReference type="EMBL" id="JAAXLA010000011">
    <property type="protein sequence ID" value="NMH97367.1"/>
    <property type="molecule type" value="Genomic_DNA"/>
</dbReference>
<proteinExistence type="inferred from homology"/>
<dbReference type="InterPro" id="IPR015881">
    <property type="entry name" value="ARHD_Rieske_2Fe_2S"/>
</dbReference>
<sequence length="449" mass="49930">MIGGPSLAERIRSVLVDDAAGRRFLLHRDVYTDAELFAREMEAFFETGWVYLAHESQVSQPNDYQRVWIGRQPVILVRTEDGTLHGLLNRCMHRGATVCRSEAGNSARFRCFYHGWTYRNSGELVGVPDRAGYAPDFDLDGLALRRVARVESYRGFVFGSLDPDTPPLAEHLGNARPYLDAIVGKYPGGVEIARGTTPYGYQGNWKLQVENALDFYHLPTTHKSFLDVMKAKGVPVPSSHRLMEGDNAVYLGNGHGTVVSRTYDADGHSHVDSEQRRALEERFGAAAAPLAGSIHQHLLIFPNLVILEHPGPQIRVIRPLAVDRTEVRGYAYFPKGVPDHVRRAQLRAYEVFYGPAGMGTPDDIEAFDSCTEGYRAGAAPWNDLSRGMHREATDLDLAAIGPFETAGNITDDTVYRGLYRWWVGAMCRGLDGDALRRADRRHTDAMTGA</sequence>
<comment type="caution">
    <text evidence="10">The sequence shown here is derived from an EMBL/GenBank/DDBJ whole genome shotgun (WGS) entry which is preliminary data.</text>
</comment>
<evidence type="ECO:0000256" key="2">
    <source>
        <dbReference type="ARBA" id="ARBA00022714"/>
    </source>
</evidence>
<evidence type="ECO:0000256" key="6">
    <source>
        <dbReference type="ARBA" id="ARBA00023004"/>
    </source>
</evidence>
<evidence type="ECO:0000256" key="1">
    <source>
        <dbReference type="ARBA" id="ARBA00008751"/>
    </source>
</evidence>
<reference evidence="10 11" key="1">
    <citation type="submission" date="2020-04" db="EMBL/GenBank/DDBJ databases">
        <authorList>
            <person name="Klaysubun C."/>
            <person name="Duangmal K."/>
            <person name="Lipun K."/>
        </authorList>
    </citation>
    <scope>NUCLEOTIDE SEQUENCE [LARGE SCALE GENOMIC DNA]</scope>
    <source>
        <strain evidence="10 11">K10HN5</strain>
    </source>
</reference>
<accession>A0ABX1S908</accession>
<dbReference type="PROSITE" id="PS00570">
    <property type="entry name" value="RING_HYDROXYL_ALPHA"/>
    <property type="match status" value="1"/>
</dbReference>
<dbReference type="Gene3D" id="2.102.10.10">
    <property type="entry name" value="Rieske [2Fe-2S] iron-sulphur domain"/>
    <property type="match status" value="1"/>
</dbReference>
<dbReference type="SUPFAM" id="SSF50022">
    <property type="entry name" value="ISP domain"/>
    <property type="match status" value="1"/>
</dbReference>
<evidence type="ECO:0000256" key="4">
    <source>
        <dbReference type="ARBA" id="ARBA00022964"/>
    </source>
</evidence>
<keyword evidence="6" id="KW-0408">Iron</keyword>